<organism evidence="2 3">
    <name type="scientific">Cadophora malorum</name>
    <dbReference type="NCBI Taxonomy" id="108018"/>
    <lineage>
        <taxon>Eukaryota</taxon>
        <taxon>Fungi</taxon>
        <taxon>Dikarya</taxon>
        <taxon>Ascomycota</taxon>
        <taxon>Pezizomycotina</taxon>
        <taxon>Leotiomycetes</taxon>
        <taxon>Helotiales</taxon>
        <taxon>Ploettnerulaceae</taxon>
        <taxon>Cadophora</taxon>
    </lineage>
</organism>
<accession>A0A8H7WEM1</accession>
<proteinExistence type="predicted"/>
<dbReference type="OrthoDB" id="5239281at2759"/>
<keyword evidence="3" id="KW-1185">Reference proteome</keyword>
<evidence type="ECO:0000313" key="3">
    <source>
        <dbReference type="Proteomes" id="UP000664132"/>
    </source>
</evidence>
<evidence type="ECO:0008006" key="4">
    <source>
        <dbReference type="Google" id="ProtNLM"/>
    </source>
</evidence>
<reference evidence="2" key="1">
    <citation type="submission" date="2021-02" db="EMBL/GenBank/DDBJ databases">
        <title>Genome sequence Cadophora malorum strain M34.</title>
        <authorList>
            <person name="Stefanovic E."/>
            <person name="Vu D."/>
            <person name="Scully C."/>
            <person name="Dijksterhuis J."/>
            <person name="Roader J."/>
            <person name="Houbraken J."/>
        </authorList>
    </citation>
    <scope>NUCLEOTIDE SEQUENCE</scope>
    <source>
        <strain evidence="2">M34</strain>
    </source>
</reference>
<dbReference type="AlphaFoldDB" id="A0A8H7WEM1"/>
<sequence>MPPKPTTARPIDAEHALFKAILMNLKSKPDVDWEAVVETTNYSSVRSAMERFRQRRDACDATYGGAKTKAVVLPKTKAPVKNNKADIAVKPKASKGKGKEAKVVAALEKDH</sequence>
<protein>
    <recommendedName>
        <fullName evidence="4">Myb-like domain-containing protein</fullName>
    </recommendedName>
</protein>
<gene>
    <name evidence="2" type="ORF">IFR04_003416</name>
</gene>
<dbReference type="EMBL" id="JAFJYH010000034">
    <property type="protein sequence ID" value="KAG4423449.1"/>
    <property type="molecule type" value="Genomic_DNA"/>
</dbReference>
<name>A0A8H7WEM1_9HELO</name>
<evidence type="ECO:0000256" key="1">
    <source>
        <dbReference type="SAM" id="MobiDB-lite"/>
    </source>
</evidence>
<feature type="compositionally biased region" description="Basic and acidic residues" evidence="1">
    <location>
        <begin position="97"/>
        <end position="111"/>
    </location>
</feature>
<feature type="region of interest" description="Disordered" evidence="1">
    <location>
        <begin position="92"/>
        <end position="111"/>
    </location>
</feature>
<comment type="caution">
    <text evidence="2">The sequence shown here is derived from an EMBL/GenBank/DDBJ whole genome shotgun (WGS) entry which is preliminary data.</text>
</comment>
<evidence type="ECO:0000313" key="2">
    <source>
        <dbReference type="EMBL" id="KAG4423449.1"/>
    </source>
</evidence>
<dbReference type="Proteomes" id="UP000664132">
    <property type="component" value="Unassembled WGS sequence"/>
</dbReference>